<dbReference type="HOGENOM" id="CLU_039162_0_0_6"/>
<accession>G7USA3</accession>
<reference evidence="2 3" key="1">
    <citation type="journal article" date="2012" name="J. Bacteriol.">
        <title>Complete Genome Sequence of the BTEX-Degrading Bacterium Pseudoxanthomonas spadix BD-a59.</title>
        <authorList>
            <person name="Lee S.H."/>
            <person name="Jin H.M."/>
            <person name="Lee H.J."/>
            <person name="Kim J.M."/>
            <person name="Jeon C.O."/>
        </authorList>
    </citation>
    <scope>NUCLEOTIDE SEQUENCE [LARGE SCALE GENOMIC DNA]</scope>
    <source>
        <strain evidence="2 3">BD-a59</strain>
    </source>
</reference>
<dbReference type="KEGG" id="psd:DSC_00595"/>
<dbReference type="eggNOG" id="COG2251">
    <property type="taxonomic scope" value="Bacteria"/>
</dbReference>
<name>G7USA3_PSEUP</name>
<keyword evidence="3" id="KW-1185">Reference proteome</keyword>
<proteinExistence type="predicted"/>
<evidence type="ECO:0000313" key="3">
    <source>
        <dbReference type="Proteomes" id="UP000005870"/>
    </source>
</evidence>
<evidence type="ECO:0000259" key="1">
    <source>
        <dbReference type="Pfam" id="PF11074"/>
    </source>
</evidence>
<dbReference type="AlphaFoldDB" id="G7USA3"/>
<protein>
    <recommendedName>
        <fullName evidence="1">DUF2779 domain-containing protein</fullName>
    </recommendedName>
</protein>
<sequence>MSTKRRIYLSKSRFQNGRQCRKRLWLEVHRRDLIQVSDASQARFDEGNHFGELARELLGGGPAIEAGPLDAERAQAETRALLELSVQQVPRIFEAAFEHDGVRIRADAVLRGAANNELVEVKSRTSVKGEYLWDCAVQAWVMRGAGLPLGRIHVGHVNNQFVLEREDDYSGLLIKVDVTGEVEPLIPEVPGIVGELKAVMKGNEPVIATGRHCGEPHPCPFTDYCKSQEPEEPDYPVSILPHGGKLVEQLKRDGFLDLRDVPEERLSNERHIRVARASRNAEAIISPELVDALGALAFPRYYLDYETIGPVVPRWIGTKPFQQVPFQFSCHIEQADGSIGHREFLDISGNAPMQGLVDALISACGTTGPILVWSRSFEAGRTREMAAWFPHKAAALNAIVERMVDLLPIFRDFYYHPAQMGSWSIKKVLPTIAPELDYADLEVSNGGMAQQAWREAAHPDISPERKQQLRAAMLKYCERDTWAMVKLARWRPW</sequence>
<dbReference type="STRING" id="1045855.DSC_00595"/>
<dbReference type="InterPro" id="IPR021301">
    <property type="entry name" value="DUF2779"/>
</dbReference>
<dbReference type="OrthoDB" id="9783873at2"/>
<dbReference type="Proteomes" id="UP000005870">
    <property type="component" value="Chromosome"/>
</dbReference>
<gene>
    <name evidence="2" type="ordered locus">DSC_00595</name>
</gene>
<dbReference type="Pfam" id="PF11074">
    <property type="entry name" value="DUF2779"/>
    <property type="match status" value="1"/>
</dbReference>
<dbReference type="RefSeq" id="WP_014162093.1">
    <property type="nucleotide sequence ID" value="NC_016147.2"/>
</dbReference>
<feature type="domain" description="DUF2779" evidence="1">
    <location>
        <begin position="301"/>
        <end position="424"/>
    </location>
</feature>
<evidence type="ECO:0000313" key="2">
    <source>
        <dbReference type="EMBL" id="AER54772.1"/>
    </source>
</evidence>
<organism evidence="2 3">
    <name type="scientific">Pseudoxanthomonas spadix (strain BD-a59)</name>
    <dbReference type="NCBI Taxonomy" id="1045855"/>
    <lineage>
        <taxon>Bacteria</taxon>
        <taxon>Pseudomonadati</taxon>
        <taxon>Pseudomonadota</taxon>
        <taxon>Gammaproteobacteria</taxon>
        <taxon>Lysobacterales</taxon>
        <taxon>Lysobacteraceae</taxon>
        <taxon>Pseudoxanthomonas</taxon>
    </lineage>
</organism>
<dbReference type="EMBL" id="CP003093">
    <property type="protein sequence ID" value="AER54772.1"/>
    <property type="molecule type" value="Genomic_DNA"/>
</dbReference>